<gene>
    <name evidence="5" type="ORF">MERR_LOCUS5431</name>
</gene>
<dbReference type="CDD" id="cd09612">
    <property type="entry name" value="Jacalin"/>
    <property type="match status" value="2"/>
</dbReference>
<accession>A0A6D2HUB8</accession>
<dbReference type="PANTHER" id="PTHR47293:SF20">
    <property type="entry name" value="JACALIN-TYPE LECTIN DOMAIN-CONTAINING PROTEIN"/>
    <property type="match status" value="1"/>
</dbReference>
<protein>
    <recommendedName>
        <fullName evidence="4">Jacalin-type lectin domain-containing protein</fullName>
    </recommendedName>
</protein>
<dbReference type="PANTHER" id="PTHR47293">
    <property type="entry name" value="JACALIN-RELATED LECTIN 3"/>
    <property type="match status" value="1"/>
</dbReference>
<dbReference type="InterPro" id="IPR033734">
    <property type="entry name" value="Jacalin-like_lectin_dom_plant"/>
</dbReference>
<dbReference type="GO" id="GO:0030246">
    <property type="term" value="F:carbohydrate binding"/>
    <property type="evidence" value="ECO:0007669"/>
    <property type="project" value="UniProtKB-KW"/>
</dbReference>
<feature type="domain" description="Jacalin-type lectin" evidence="4">
    <location>
        <begin position="2"/>
        <end position="146"/>
    </location>
</feature>
<dbReference type="SMART" id="SM00915">
    <property type="entry name" value="Jacalin"/>
    <property type="match status" value="2"/>
</dbReference>
<dbReference type="AlphaFoldDB" id="A0A6D2HUB8"/>
<keyword evidence="2" id="KW-0430">Lectin</keyword>
<feature type="region of interest" description="Disordered" evidence="3">
    <location>
        <begin position="1"/>
        <end position="22"/>
    </location>
</feature>
<comment type="similarity">
    <text evidence="1">Belongs to the jacalin lectin family.</text>
</comment>
<name>A0A6D2HUB8_9BRAS</name>
<dbReference type="Pfam" id="PF01419">
    <property type="entry name" value="Jacalin"/>
    <property type="match status" value="2"/>
</dbReference>
<dbReference type="PROSITE" id="PS51752">
    <property type="entry name" value="JACALIN_LECTIN"/>
    <property type="match status" value="2"/>
</dbReference>
<dbReference type="SUPFAM" id="SSF51101">
    <property type="entry name" value="Mannose-binding lectins"/>
    <property type="match status" value="2"/>
</dbReference>
<dbReference type="Proteomes" id="UP000467841">
    <property type="component" value="Unassembled WGS sequence"/>
</dbReference>
<evidence type="ECO:0000259" key="4">
    <source>
        <dbReference type="PROSITE" id="PS51752"/>
    </source>
</evidence>
<dbReference type="OrthoDB" id="4325201at2759"/>
<comment type="caution">
    <text evidence="5">The sequence shown here is derived from an EMBL/GenBank/DDBJ whole genome shotgun (WGS) entry which is preliminary data.</text>
</comment>
<sequence>MAQKVEAQGGNGGNQWDDGSEHDTVTKIEVAAGGKGILYVKFEYVNNGQTKESPLRGVKQDRTIPADPFVINHPEEYLISVEGWYSSEGLIHGLKFKSNRKTSDNIGYDFHGDGTEFTLQVQDKKIIGFHGFSDGYLKSIGAYFVPIASTAPSVPPSPIAKKLQGEGEDGGTSWDDGAFDGVRKVHVGQFDIGIAAVKFVYDKDAAEIVGDEHGKRTLVANDEFVLDYPSEYITEVKGTYEKVIGSKAMVISMLKFTTNKNRTSDQFGIESGKAFTLGEKDHKVVGFHGNADNLLHKLGVYVLPITN</sequence>
<dbReference type="InterPro" id="IPR001229">
    <property type="entry name" value="Jacalin-like_lectin_dom"/>
</dbReference>
<dbReference type="Gene3D" id="2.100.10.30">
    <property type="entry name" value="Jacalin-like lectin domain"/>
    <property type="match status" value="2"/>
</dbReference>
<evidence type="ECO:0000256" key="1">
    <source>
        <dbReference type="ARBA" id="ARBA00006568"/>
    </source>
</evidence>
<dbReference type="EMBL" id="CACVBM020000355">
    <property type="protein sequence ID" value="CAA7018196.1"/>
    <property type="molecule type" value="Genomic_DNA"/>
</dbReference>
<keyword evidence="6" id="KW-1185">Reference proteome</keyword>
<reference evidence="5" key="1">
    <citation type="submission" date="2020-01" db="EMBL/GenBank/DDBJ databases">
        <authorList>
            <person name="Mishra B."/>
        </authorList>
    </citation>
    <scope>NUCLEOTIDE SEQUENCE [LARGE SCALE GENOMIC DNA]</scope>
</reference>
<evidence type="ECO:0000313" key="5">
    <source>
        <dbReference type="EMBL" id="CAA7018196.1"/>
    </source>
</evidence>
<dbReference type="InterPro" id="IPR036404">
    <property type="entry name" value="Jacalin-like_lectin_dom_sf"/>
</dbReference>
<feature type="domain" description="Jacalin-type lectin" evidence="4">
    <location>
        <begin position="160"/>
        <end position="304"/>
    </location>
</feature>
<evidence type="ECO:0000256" key="2">
    <source>
        <dbReference type="ARBA" id="ARBA00022734"/>
    </source>
</evidence>
<dbReference type="FunFam" id="2.100.10.30:FF:000001">
    <property type="entry name" value="Jacalin-related lectin 33"/>
    <property type="match status" value="2"/>
</dbReference>
<organism evidence="5 6">
    <name type="scientific">Microthlaspi erraticum</name>
    <dbReference type="NCBI Taxonomy" id="1685480"/>
    <lineage>
        <taxon>Eukaryota</taxon>
        <taxon>Viridiplantae</taxon>
        <taxon>Streptophyta</taxon>
        <taxon>Embryophyta</taxon>
        <taxon>Tracheophyta</taxon>
        <taxon>Spermatophyta</taxon>
        <taxon>Magnoliopsida</taxon>
        <taxon>eudicotyledons</taxon>
        <taxon>Gunneridae</taxon>
        <taxon>Pentapetalae</taxon>
        <taxon>rosids</taxon>
        <taxon>malvids</taxon>
        <taxon>Brassicales</taxon>
        <taxon>Brassicaceae</taxon>
        <taxon>Coluteocarpeae</taxon>
        <taxon>Microthlaspi</taxon>
    </lineage>
</organism>
<evidence type="ECO:0000313" key="6">
    <source>
        <dbReference type="Proteomes" id="UP000467841"/>
    </source>
</evidence>
<proteinExistence type="inferred from homology"/>
<evidence type="ECO:0000256" key="3">
    <source>
        <dbReference type="SAM" id="MobiDB-lite"/>
    </source>
</evidence>